<dbReference type="OrthoDB" id="3210262at2759"/>
<dbReference type="HOGENOM" id="CLU_092498_0_0_1"/>
<feature type="chain" id="PRO_5002161886" description="Cell wall galactomannoprotein" evidence="1">
    <location>
        <begin position="22"/>
        <end position="200"/>
    </location>
</feature>
<protein>
    <recommendedName>
        <fullName evidence="4">Cell wall galactomannoprotein</fullName>
    </recommendedName>
</protein>
<sequence>MLFRPIICLVSSVLFTQAAVAALTPDQVVTNIGIVTTISGDLNSILGGLTTSSQQEEVRTMAKTTTTDFQTIVKNLAGDVNAQDATPPFDDDAAGPIVDALRDVSFVRVNQVLLSTVIGKHKIFAQFGVTPPIASVLRDLEAGIDSFGFSLISLIPTRKVDVSSARDTLDSSVQNAYTAYEQICIPSPLYPAVPPVCASL</sequence>
<reference evidence="2 3" key="1">
    <citation type="submission" date="2014-04" db="EMBL/GenBank/DDBJ databases">
        <authorList>
            <consortium name="DOE Joint Genome Institute"/>
            <person name="Kuo A."/>
            <person name="Gay G."/>
            <person name="Dore J."/>
            <person name="Kohler A."/>
            <person name="Nagy L.G."/>
            <person name="Floudas D."/>
            <person name="Copeland A."/>
            <person name="Barry K.W."/>
            <person name="Cichocki N."/>
            <person name="Veneault-Fourrey C."/>
            <person name="LaButti K."/>
            <person name="Lindquist E.A."/>
            <person name="Lipzen A."/>
            <person name="Lundell T."/>
            <person name="Morin E."/>
            <person name="Murat C."/>
            <person name="Sun H."/>
            <person name="Tunlid A."/>
            <person name="Henrissat B."/>
            <person name="Grigoriev I.V."/>
            <person name="Hibbett D.S."/>
            <person name="Martin F."/>
            <person name="Nordberg H.P."/>
            <person name="Cantor M.N."/>
            <person name="Hua S.X."/>
        </authorList>
    </citation>
    <scope>NUCLEOTIDE SEQUENCE [LARGE SCALE GENOMIC DNA]</scope>
    <source>
        <strain evidence="3">h7</strain>
    </source>
</reference>
<keyword evidence="1" id="KW-0732">Signal</keyword>
<keyword evidence="3" id="KW-1185">Reference proteome</keyword>
<gene>
    <name evidence="2" type="ORF">M413DRAFT_76837</name>
</gene>
<dbReference type="Proteomes" id="UP000053424">
    <property type="component" value="Unassembled WGS sequence"/>
</dbReference>
<name>A0A0C3BLG8_HEBCY</name>
<accession>A0A0C3BLG8</accession>
<evidence type="ECO:0008006" key="4">
    <source>
        <dbReference type="Google" id="ProtNLM"/>
    </source>
</evidence>
<dbReference type="AlphaFoldDB" id="A0A0C3BLG8"/>
<evidence type="ECO:0000313" key="3">
    <source>
        <dbReference type="Proteomes" id="UP000053424"/>
    </source>
</evidence>
<reference evidence="3" key="2">
    <citation type="submission" date="2015-01" db="EMBL/GenBank/DDBJ databases">
        <title>Evolutionary Origins and Diversification of the Mycorrhizal Mutualists.</title>
        <authorList>
            <consortium name="DOE Joint Genome Institute"/>
            <consortium name="Mycorrhizal Genomics Consortium"/>
            <person name="Kohler A."/>
            <person name="Kuo A."/>
            <person name="Nagy L.G."/>
            <person name="Floudas D."/>
            <person name="Copeland A."/>
            <person name="Barry K.W."/>
            <person name="Cichocki N."/>
            <person name="Veneault-Fourrey C."/>
            <person name="LaButti K."/>
            <person name="Lindquist E.A."/>
            <person name="Lipzen A."/>
            <person name="Lundell T."/>
            <person name="Morin E."/>
            <person name="Murat C."/>
            <person name="Riley R."/>
            <person name="Ohm R."/>
            <person name="Sun H."/>
            <person name="Tunlid A."/>
            <person name="Henrissat B."/>
            <person name="Grigoriev I.V."/>
            <person name="Hibbett D.S."/>
            <person name="Martin F."/>
        </authorList>
    </citation>
    <scope>NUCLEOTIDE SEQUENCE [LARGE SCALE GENOMIC DNA]</scope>
    <source>
        <strain evidence="3">h7</strain>
    </source>
</reference>
<evidence type="ECO:0000313" key="2">
    <source>
        <dbReference type="EMBL" id="KIM37545.1"/>
    </source>
</evidence>
<dbReference type="EMBL" id="KN831796">
    <property type="protein sequence ID" value="KIM37545.1"/>
    <property type="molecule type" value="Genomic_DNA"/>
</dbReference>
<evidence type="ECO:0000256" key="1">
    <source>
        <dbReference type="SAM" id="SignalP"/>
    </source>
</evidence>
<proteinExistence type="predicted"/>
<organism evidence="2 3">
    <name type="scientific">Hebeloma cylindrosporum</name>
    <dbReference type="NCBI Taxonomy" id="76867"/>
    <lineage>
        <taxon>Eukaryota</taxon>
        <taxon>Fungi</taxon>
        <taxon>Dikarya</taxon>
        <taxon>Basidiomycota</taxon>
        <taxon>Agaricomycotina</taxon>
        <taxon>Agaricomycetes</taxon>
        <taxon>Agaricomycetidae</taxon>
        <taxon>Agaricales</taxon>
        <taxon>Agaricineae</taxon>
        <taxon>Hymenogastraceae</taxon>
        <taxon>Hebeloma</taxon>
    </lineage>
</organism>
<feature type="signal peptide" evidence="1">
    <location>
        <begin position="1"/>
        <end position="21"/>
    </location>
</feature>